<keyword evidence="6 11" id="KW-0865">Zymogen</keyword>
<protein>
    <recommendedName>
        <fullName evidence="11">Phosphatidylserine decarboxylase proenzyme</fullName>
        <ecNumber evidence="11">4.1.1.65</ecNumber>
    </recommendedName>
    <component>
        <recommendedName>
            <fullName evidence="11">Phosphatidylserine decarboxylase alpha chain</fullName>
        </recommendedName>
    </component>
    <component>
        <recommendedName>
            <fullName evidence="11">Phosphatidylserine decarboxylase beta chain</fullName>
        </recommendedName>
    </component>
</protein>
<evidence type="ECO:0000313" key="12">
    <source>
        <dbReference type="EMBL" id="PYE16774.1"/>
    </source>
</evidence>
<dbReference type="GO" id="GO:0004609">
    <property type="term" value="F:phosphatidylserine decarboxylase activity"/>
    <property type="evidence" value="ECO:0007669"/>
    <property type="project" value="UniProtKB-UniRule"/>
</dbReference>
<evidence type="ECO:0000256" key="5">
    <source>
        <dbReference type="ARBA" id="ARBA00023136"/>
    </source>
</evidence>
<keyword evidence="9 11" id="KW-1208">Phospholipid metabolism</keyword>
<evidence type="ECO:0000256" key="2">
    <source>
        <dbReference type="ARBA" id="ARBA00022516"/>
    </source>
</evidence>
<accession>A0A318RP94</accession>
<feature type="chain" id="PRO_5023511738" description="Phosphatidylserine decarboxylase beta chain" evidence="11">
    <location>
        <begin position="1"/>
        <end position="242"/>
    </location>
</feature>
<dbReference type="GO" id="GO:0006646">
    <property type="term" value="P:phosphatidylethanolamine biosynthetic process"/>
    <property type="evidence" value="ECO:0007669"/>
    <property type="project" value="UniProtKB-UniRule"/>
</dbReference>
<dbReference type="EMBL" id="QJSP01000007">
    <property type="protein sequence ID" value="PYE16774.1"/>
    <property type="molecule type" value="Genomic_DNA"/>
</dbReference>
<comment type="catalytic activity">
    <reaction evidence="11">
        <text>a 1,2-diacyl-sn-glycero-3-phospho-L-serine + H(+) = a 1,2-diacyl-sn-glycero-3-phosphoethanolamine + CO2</text>
        <dbReference type="Rhea" id="RHEA:20828"/>
        <dbReference type="ChEBI" id="CHEBI:15378"/>
        <dbReference type="ChEBI" id="CHEBI:16526"/>
        <dbReference type="ChEBI" id="CHEBI:57262"/>
        <dbReference type="ChEBI" id="CHEBI:64612"/>
        <dbReference type="EC" id="4.1.1.65"/>
    </reaction>
</comment>
<evidence type="ECO:0000256" key="6">
    <source>
        <dbReference type="ARBA" id="ARBA00023145"/>
    </source>
</evidence>
<comment type="function">
    <text evidence="11">Catalyzes the formation of phosphatidylethanolamine (PtdEtn) from phosphatidylserine (PtdSer).</text>
</comment>
<evidence type="ECO:0000256" key="11">
    <source>
        <dbReference type="HAMAP-Rule" id="MF_00664"/>
    </source>
</evidence>
<name>A0A318RP94_WILLI</name>
<gene>
    <name evidence="11" type="primary">psd</name>
    <name evidence="12" type="ORF">DFR67_10714</name>
</gene>
<dbReference type="PANTHER" id="PTHR35809">
    <property type="entry name" value="ARCHAETIDYLSERINE DECARBOXYLASE PROENZYME-RELATED"/>
    <property type="match status" value="1"/>
</dbReference>
<sequence>MPSVAAHGAELGQDAAEFGQDVIATVESNAPPATMGTMARRPKPTESEPTTRLAHFADLVRETVPPLHRGGIPFVAVPAAVAVIGRRHGWIRTPATVATLATAAFFRHPHRVPPNAPGVVVAPADGQVALVDHAAPPAELGLPATPRPRVSIFLSIFDVHVQRVPAAGKVEAVEYRPGTFVSADLPEASEANERNAMLIRTDDGAEIAVVQIAGLIARRIVCDARPGDAVTLGDTYGLIRFGSRVDVYFPEGTTPLVAVGQRAVGAETVLARLA</sequence>
<keyword evidence="2 11" id="KW-0444">Lipid biosynthesis</keyword>
<comment type="subcellular location">
    <subcellularLocation>
        <location evidence="11">Cell membrane</location>
        <topology evidence="11">Peripheral membrane protein</topology>
    </subcellularLocation>
</comment>
<dbReference type="EC" id="4.1.1.65" evidence="11"/>
<evidence type="ECO:0000256" key="8">
    <source>
        <dbReference type="ARBA" id="ARBA00023239"/>
    </source>
</evidence>
<keyword evidence="5 11" id="KW-0472">Membrane</keyword>
<comment type="pathway">
    <text evidence="11">Phospholipid metabolism; phosphatidylethanolamine biosynthesis; phosphatidylethanolamine from CDP-diacylglycerol: step 2/2.</text>
</comment>
<keyword evidence="3 11" id="KW-0210">Decarboxylase</keyword>
<keyword evidence="4 11" id="KW-0443">Lipid metabolism</keyword>
<evidence type="ECO:0000256" key="3">
    <source>
        <dbReference type="ARBA" id="ARBA00022793"/>
    </source>
</evidence>
<organism evidence="12 13">
    <name type="scientific">Williamsia limnetica</name>
    <dbReference type="NCBI Taxonomy" id="882452"/>
    <lineage>
        <taxon>Bacteria</taxon>
        <taxon>Bacillati</taxon>
        <taxon>Actinomycetota</taxon>
        <taxon>Actinomycetes</taxon>
        <taxon>Mycobacteriales</taxon>
        <taxon>Nocardiaceae</taxon>
        <taxon>Williamsia</taxon>
    </lineage>
</organism>
<comment type="PTM">
    <text evidence="11">Is synthesized initially as an inactive proenzyme. Formation of the active enzyme involves a self-maturation process in which the active site pyruvoyl group is generated from an internal serine residue via an autocatalytic post-translational modification. Two non-identical subunits are generated from the proenzyme in this reaction, and the pyruvate is formed at the N-terminus of the alpha chain, which is derived from the carboxyl end of the proenzyme. The post-translation cleavage follows an unusual pathway, termed non-hydrolytic serinolysis, in which the side chain hydroxyl group of the serine supplies its oxygen atom to form the C-terminus of the beta chain, while the remainder of the serine residue undergoes an oxidative deamination to produce ammonia and the pyruvoyl prosthetic group on the alpha chain.</text>
</comment>
<dbReference type="Pfam" id="PF02666">
    <property type="entry name" value="PS_Dcarbxylase"/>
    <property type="match status" value="1"/>
</dbReference>
<dbReference type="NCBIfam" id="NF003679">
    <property type="entry name" value="PRK05305.1-3"/>
    <property type="match status" value="1"/>
</dbReference>
<keyword evidence="13" id="KW-1185">Reference proteome</keyword>
<feature type="modified residue" description="Pyruvic acid (Ser); by autocatalysis" evidence="11">
    <location>
        <position position="243"/>
    </location>
</feature>
<keyword evidence="8 11" id="KW-0456">Lyase</keyword>
<dbReference type="AlphaFoldDB" id="A0A318RP94"/>
<evidence type="ECO:0000256" key="10">
    <source>
        <dbReference type="ARBA" id="ARBA00023317"/>
    </source>
</evidence>
<feature type="chain" id="PRO_5023511737" description="Phosphatidylserine decarboxylase alpha chain" evidence="11">
    <location>
        <begin position="243"/>
        <end position="274"/>
    </location>
</feature>
<dbReference type="InterPro" id="IPR033175">
    <property type="entry name" value="PSD-A"/>
</dbReference>
<evidence type="ECO:0000313" key="13">
    <source>
        <dbReference type="Proteomes" id="UP000247591"/>
    </source>
</evidence>
<reference evidence="12 13" key="1">
    <citation type="submission" date="2018-06" db="EMBL/GenBank/DDBJ databases">
        <title>Genomic Encyclopedia of Type Strains, Phase IV (KMG-IV): sequencing the most valuable type-strain genomes for metagenomic binning, comparative biology and taxonomic classification.</title>
        <authorList>
            <person name="Goeker M."/>
        </authorList>
    </citation>
    <scope>NUCLEOTIDE SEQUENCE [LARGE SCALE GENOMIC DNA]</scope>
    <source>
        <strain evidence="12 13">DSM 45521</strain>
    </source>
</reference>
<dbReference type="UniPathway" id="UPA00558">
    <property type="reaction ID" value="UER00616"/>
</dbReference>
<comment type="cofactor">
    <cofactor evidence="11">
        <name>pyruvate</name>
        <dbReference type="ChEBI" id="CHEBI:15361"/>
    </cofactor>
    <text evidence="11">Binds 1 pyruvoyl group covalently per subunit.</text>
</comment>
<dbReference type="InterPro" id="IPR003817">
    <property type="entry name" value="PS_Dcarbxylase"/>
</dbReference>
<feature type="site" description="Cleavage (non-hydrolytic); by autocatalysis" evidence="11">
    <location>
        <begin position="242"/>
        <end position="243"/>
    </location>
</feature>
<evidence type="ECO:0000256" key="9">
    <source>
        <dbReference type="ARBA" id="ARBA00023264"/>
    </source>
</evidence>
<dbReference type="HAMAP" id="MF_00664">
    <property type="entry name" value="PS_decarb_PSD_A"/>
    <property type="match status" value="1"/>
</dbReference>
<dbReference type="Proteomes" id="UP000247591">
    <property type="component" value="Unassembled WGS sequence"/>
</dbReference>
<comment type="similarity">
    <text evidence="11">Belongs to the phosphatidylserine decarboxylase family. PSD-A subfamily.</text>
</comment>
<evidence type="ECO:0000256" key="1">
    <source>
        <dbReference type="ARBA" id="ARBA00022475"/>
    </source>
</evidence>
<feature type="active site" description="Schiff-base intermediate with substrate; via pyruvic acid" evidence="11">
    <location>
        <position position="243"/>
    </location>
</feature>
<comment type="subunit">
    <text evidence="11">Heterodimer of a large membrane-associated beta subunit and a small pyruvoyl-containing alpha subunit.</text>
</comment>
<dbReference type="GO" id="GO:0005886">
    <property type="term" value="C:plasma membrane"/>
    <property type="evidence" value="ECO:0007669"/>
    <property type="project" value="UniProtKB-SubCell"/>
</dbReference>
<comment type="caution">
    <text evidence="12">The sequence shown here is derived from an EMBL/GenBank/DDBJ whole genome shotgun (WGS) entry which is preliminary data.</text>
</comment>
<evidence type="ECO:0000256" key="4">
    <source>
        <dbReference type="ARBA" id="ARBA00023098"/>
    </source>
</evidence>
<keyword evidence="10 11" id="KW-0670">Pyruvate</keyword>
<dbReference type="PANTHER" id="PTHR35809:SF1">
    <property type="entry name" value="ARCHAETIDYLSERINE DECARBOXYLASE PROENZYME-RELATED"/>
    <property type="match status" value="1"/>
</dbReference>
<keyword evidence="1 11" id="KW-1003">Cell membrane</keyword>
<evidence type="ECO:0000256" key="7">
    <source>
        <dbReference type="ARBA" id="ARBA00023209"/>
    </source>
</evidence>
<proteinExistence type="inferred from homology"/>
<keyword evidence="7 11" id="KW-0594">Phospholipid biosynthesis</keyword>